<feature type="non-terminal residue" evidence="1">
    <location>
        <position position="1"/>
    </location>
</feature>
<evidence type="ECO:0000313" key="1">
    <source>
        <dbReference type="EMBL" id="EKC62518.1"/>
    </source>
</evidence>
<comment type="caution">
    <text evidence="1">The sequence shown here is derived from an EMBL/GenBank/DDBJ whole genome shotgun (WGS) entry which is preliminary data.</text>
</comment>
<proteinExistence type="predicted"/>
<sequence>IIQMANKYAPYYMAEAEMLKQIESEAEIILSESFKEA</sequence>
<accession>K1SXU2</accession>
<gene>
    <name evidence="1" type="ORF">OBE_07937</name>
</gene>
<dbReference type="EMBL" id="AJWZ01005457">
    <property type="protein sequence ID" value="EKC62518.1"/>
    <property type="molecule type" value="Genomic_DNA"/>
</dbReference>
<protein>
    <submittedName>
        <fullName evidence="1">Uncharacterized protein</fullName>
    </submittedName>
</protein>
<dbReference type="AlphaFoldDB" id="K1SXU2"/>
<name>K1SXU2_9ZZZZ</name>
<reference evidence="1" key="1">
    <citation type="journal article" date="2013" name="Environ. Microbiol.">
        <title>Microbiota from the distal guts of lean and obese adolescents exhibit partial functional redundancy besides clear differences in community structure.</title>
        <authorList>
            <person name="Ferrer M."/>
            <person name="Ruiz A."/>
            <person name="Lanza F."/>
            <person name="Haange S.B."/>
            <person name="Oberbach A."/>
            <person name="Till H."/>
            <person name="Bargiela R."/>
            <person name="Campoy C."/>
            <person name="Segura M.T."/>
            <person name="Richter M."/>
            <person name="von Bergen M."/>
            <person name="Seifert J."/>
            <person name="Suarez A."/>
        </authorList>
    </citation>
    <scope>NUCLEOTIDE SEQUENCE</scope>
</reference>
<organism evidence="1">
    <name type="scientific">human gut metagenome</name>
    <dbReference type="NCBI Taxonomy" id="408170"/>
    <lineage>
        <taxon>unclassified sequences</taxon>
        <taxon>metagenomes</taxon>
        <taxon>organismal metagenomes</taxon>
    </lineage>
</organism>